<dbReference type="EMBL" id="VNHT01000006">
    <property type="protein sequence ID" value="TYP92360.1"/>
    <property type="molecule type" value="Genomic_DNA"/>
</dbReference>
<feature type="signal peptide" evidence="1">
    <location>
        <begin position="1"/>
        <end position="29"/>
    </location>
</feature>
<evidence type="ECO:0000313" key="2">
    <source>
        <dbReference type="EMBL" id="TYP92360.1"/>
    </source>
</evidence>
<dbReference type="Proteomes" id="UP000324176">
    <property type="component" value="Unassembled WGS sequence"/>
</dbReference>
<dbReference type="AlphaFoldDB" id="A0A5D3YI98"/>
<protein>
    <recommendedName>
        <fullName evidence="4">Phosphate-selective porin O and P</fullName>
    </recommendedName>
</protein>
<proteinExistence type="predicted"/>
<name>A0A5D3YI98_9PROT</name>
<evidence type="ECO:0000256" key="1">
    <source>
        <dbReference type="SAM" id="SignalP"/>
    </source>
</evidence>
<evidence type="ECO:0000313" key="3">
    <source>
        <dbReference type="Proteomes" id="UP000324176"/>
    </source>
</evidence>
<reference evidence="2 3" key="1">
    <citation type="submission" date="2019-07" db="EMBL/GenBank/DDBJ databases">
        <title>Active sludge and wastewater microbial communities from Klosterneuburg, Austria.</title>
        <authorList>
            <person name="Wagner M."/>
        </authorList>
    </citation>
    <scope>NUCLEOTIDE SEQUENCE [LARGE SCALE GENOMIC DNA]</scope>
    <source>
        <strain evidence="2 3">Nm2</strain>
    </source>
</reference>
<sequence length="415" mass="47610">MLNRTSVLKNYLIRIGMLLIMQHSSWINASDTDKKILNGLQIHGFLSQGWTKTTDGDKKEKNDFFGDSSGKEGSFAFRELGVNASHRPLTNLQFSMQLISRQAGEDSKGGIRIDYGFLDYTVFTSEAKEFGVRIGRTKNPFTFYNDTRDVPFTRPSIILPQSIYFDRVRNFGLASDGMQLYGESRSEWGDITAQFSTVFPQVGDTSTEVGVLGGKSPGDLKTRLSYIGRIMYERDGGRLRLAVSGAHFNIGYDPAPADSLSTGSFRFSPLFFSVQYNAERWSFTSEYAIRHIERENFFNDNVPDFNITGESYYFQGIYRFNPSWEAVLRYDVYYADRKDRHGNKFERDFHRPDHSRFAKDLTVGLRWNITPSIMLRGEYHLVNGTGWLSTLDNPKNEDPTDQHWNLFAVQASYRF</sequence>
<organism evidence="2 3">
    <name type="scientific">Nitrosomonas communis</name>
    <dbReference type="NCBI Taxonomy" id="44574"/>
    <lineage>
        <taxon>Bacteria</taxon>
        <taxon>Pseudomonadati</taxon>
        <taxon>Pseudomonadota</taxon>
        <taxon>Betaproteobacteria</taxon>
        <taxon>Nitrosomonadales</taxon>
        <taxon>Nitrosomonadaceae</taxon>
        <taxon>Nitrosomonas</taxon>
    </lineage>
</organism>
<feature type="chain" id="PRO_5022872835" description="Phosphate-selective porin O and P" evidence="1">
    <location>
        <begin position="30"/>
        <end position="415"/>
    </location>
</feature>
<dbReference type="SUPFAM" id="SSF56935">
    <property type="entry name" value="Porins"/>
    <property type="match status" value="1"/>
</dbReference>
<comment type="caution">
    <text evidence="2">The sequence shown here is derived from an EMBL/GenBank/DDBJ whole genome shotgun (WGS) entry which is preliminary data.</text>
</comment>
<evidence type="ECO:0008006" key="4">
    <source>
        <dbReference type="Google" id="ProtNLM"/>
    </source>
</evidence>
<gene>
    <name evidence="2" type="ORF">BCL69_100645</name>
</gene>
<accession>A0A5D3YI98</accession>
<keyword evidence="1" id="KW-0732">Signal</keyword>